<proteinExistence type="predicted"/>
<reference evidence="1 2" key="1">
    <citation type="submission" date="2017-12" db="EMBL/GenBank/DDBJ databases">
        <title>Hemimetabolous genomes reveal molecular basis of termite eusociality.</title>
        <authorList>
            <person name="Harrison M.C."/>
            <person name="Jongepier E."/>
            <person name="Robertson H.M."/>
            <person name="Arning N."/>
            <person name="Bitard-Feildel T."/>
            <person name="Chao H."/>
            <person name="Childers C.P."/>
            <person name="Dinh H."/>
            <person name="Doddapaneni H."/>
            <person name="Dugan S."/>
            <person name="Gowin J."/>
            <person name="Greiner C."/>
            <person name="Han Y."/>
            <person name="Hu H."/>
            <person name="Hughes D.S.T."/>
            <person name="Huylmans A.-K."/>
            <person name="Kemena C."/>
            <person name="Kremer L.P.M."/>
            <person name="Lee S.L."/>
            <person name="Lopez-Ezquerra A."/>
            <person name="Mallet L."/>
            <person name="Monroy-Kuhn J.M."/>
            <person name="Moser A."/>
            <person name="Murali S.C."/>
            <person name="Muzny D.M."/>
            <person name="Otani S."/>
            <person name="Piulachs M.-D."/>
            <person name="Poelchau M."/>
            <person name="Qu J."/>
            <person name="Schaub F."/>
            <person name="Wada-Katsumata A."/>
            <person name="Worley K.C."/>
            <person name="Xie Q."/>
            <person name="Ylla G."/>
            <person name="Poulsen M."/>
            <person name="Gibbs R.A."/>
            <person name="Schal C."/>
            <person name="Richards S."/>
            <person name="Belles X."/>
            <person name="Korb J."/>
            <person name="Bornberg-Bauer E."/>
        </authorList>
    </citation>
    <scope>NUCLEOTIDE SEQUENCE [LARGE SCALE GENOMIC DNA]</scope>
    <source>
        <tissue evidence="1">Whole body</tissue>
    </source>
</reference>
<evidence type="ECO:0000313" key="2">
    <source>
        <dbReference type="Proteomes" id="UP000235965"/>
    </source>
</evidence>
<dbReference type="OrthoDB" id="6162398at2759"/>
<name>A0A2J7PTS4_9NEOP</name>
<sequence>MAFGFYILKIQSNYLTQLRRGYERATEEDSVPVVSSSGPPPYHMTVIYTNPERDSNLKSVERE</sequence>
<dbReference type="Proteomes" id="UP000235965">
    <property type="component" value="Unassembled WGS sequence"/>
</dbReference>
<comment type="caution">
    <text evidence="1">The sequence shown here is derived from an EMBL/GenBank/DDBJ whole genome shotgun (WGS) entry which is preliminary data.</text>
</comment>
<protein>
    <submittedName>
        <fullName evidence="1">Uncharacterized protein</fullName>
    </submittedName>
</protein>
<dbReference type="AlphaFoldDB" id="A0A2J7PTS4"/>
<gene>
    <name evidence="1" type="ORF">B7P43_G14773</name>
</gene>
<evidence type="ECO:0000313" key="1">
    <source>
        <dbReference type="EMBL" id="PNF19732.1"/>
    </source>
</evidence>
<accession>A0A2J7PTS4</accession>
<organism evidence="1 2">
    <name type="scientific">Cryptotermes secundus</name>
    <dbReference type="NCBI Taxonomy" id="105785"/>
    <lineage>
        <taxon>Eukaryota</taxon>
        <taxon>Metazoa</taxon>
        <taxon>Ecdysozoa</taxon>
        <taxon>Arthropoda</taxon>
        <taxon>Hexapoda</taxon>
        <taxon>Insecta</taxon>
        <taxon>Pterygota</taxon>
        <taxon>Neoptera</taxon>
        <taxon>Polyneoptera</taxon>
        <taxon>Dictyoptera</taxon>
        <taxon>Blattodea</taxon>
        <taxon>Blattoidea</taxon>
        <taxon>Termitoidae</taxon>
        <taxon>Kalotermitidae</taxon>
        <taxon>Cryptotermitinae</taxon>
        <taxon>Cryptotermes</taxon>
    </lineage>
</organism>
<keyword evidence="2" id="KW-1185">Reference proteome</keyword>
<dbReference type="EMBL" id="NEVH01021221">
    <property type="protein sequence ID" value="PNF19732.1"/>
    <property type="molecule type" value="Genomic_DNA"/>
</dbReference>
<dbReference type="InParanoid" id="A0A2J7PTS4"/>